<name>A0A9P0PP72_ACAOB</name>
<dbReference type="SUPFAM" id="SSF48403">
    <property type="entry name" value="Ankyrin repeat"/>
    <property type="match status" value="1"/>
</dbReference>
<dbReference type="PRINTS" id="PR01415">
    <property type="entry name" value="ANKYRIN"/>
</dbReference>
<evidence type="ECO:0000256" key="2">
    <source>
        <dbReference type="ARBA" id="ARBA00023043"/>
    </source>
</evidence>
<organism evidence="4 5">
    <name type="scientific">Acanthoscelides obtectus</name>
    <name type="common">Bean weevil</name>
    <name type="synonym">Bruchus obtectus</name>
    <dbReference type="NCBI Taxonomy" id="200917"/>
    <lineage>
        <taxon>Eukaryota</taxon>
        <taxon>Metazoa</taxon>
        <taxon>Ecdysozoa</taxon>
        <taxon>Arthropoda</taxon>
        <taxon>Hexapoda</taxon>
        <taxon>Insecta</taxon>
        <taxon>Pterygota</taxon>
        <taxon>Neoptera</taxon>
        <taxon>Endopterygota</taxon>
        <taxon>Coleoptera</taxon>
        <taxon>Polyphaga</taxon>
        <taxon>Cucujiformia</taxon>
        <taxon>Chrysomeloidea</taxon>
        <taxon>Chrysomelidae</taxon>
        <taxon>Bruchinae</taxon>
        <taxon>Bruchini</taxon>
        <taxon>Acanthoscelides</taxon>
    </lineage>
</organism>
<dbReference type="PANTHER" id="PTHR24161">
    <property type="entry name" value="ANK_REP_REGION DOMAIN-CONTAINING PROTEIN-RELATED"/>
    <property type="match status" value="1"/>
</dbReference>
<dbReference type="PROSITE" id="PS50088">
    <property type="entry name" value="ANK_REPEAT"/>
    <property type="match status" value="5"/>
</dbReference>
<comment type="caution">
    <text evidence="4">The sequence shown here is derived from an EMBL/GenBank/DDBJ whole genome shotgun (WGS) entry which is preliminary data.</text>
</comment>
<dbReference type="AlphaFoldDB" id="A0A9P0PP72"/>
<dbReference type="Proteomes" id="UP001152888">
    <property type="component" value="Unassembled WGS sequence"/>
</dbReference>
<dbReference type="Gene3D" id="1.25.40.20">
    <property type="entry name" value="Ankyrin repeat-containing domain"/>
    <property type="match status" value="3"/>
</dbReference>
<keyword evidence="5" id="KW-1185">Reference proteome</keyword>
<dbReference type="PROSITE" id="PS50297">
    <property type="entry name" value="ANK_REP_REGION"/>
    <property type="match status" value="4"/>
</dbReference>
<evidence type="ECO:0008006" key="6">
    <source>
        <dbReference type="Google" id="ProtNLM"/>
    </source>
</evidence>
<feature type="repeat" description="ANK" evidence="3">
    <location>
        <begin position="82"/>
        <end position="114"/>
    </location>
</feature>
<proteinExistence type="predicted"/>
<feature type="repeat" description="ANK" evidence="3">
    <location>
        <begin position="49"/>
        <end position="81"/>
    </location>
</feature>
<feature type="repeat" description="ANK" evidence="3">
    <location>
        <begin position="115"/>
        <end position="147"/>
    </location>
</feature>
<keyword evidence="1" id="KW-0677">Repeat</keyword>
<dbReference type="Pfam" id="PF00023">
    <property type="entry name" value="Ank"/>
    <property type="match status" value="2"/>
</dbReference>
<gene>
    <name evidence="4" type="ORF">ACAOBT_LOCUS20582</name>
</gene>
<dbReference type="EMBL" id="CAKOFQ010007128">
    <property type="protein sequence ID" value="CAH1991965.1"/>
    <property type="molecule type" value="Genomic_DNA"/>
</dbReference>
<dbReference type="Pfam" id="PF12796">
    <property type="entry name" value="Ank_2"/>
    <property type="match status" value="2"/>
</dbReference>
<keyword evidence="2 3" id="KW-0040">ANK repeat</keyword>
<evidence type="ECO:0000313" key="4">
    <source>
        <dbReference type="EMBL" id="CAH1991965.1"/>
    </source>
</evidence>
<protein>
    <recommendedName>
        <fullName evidence="6">Ankyrin repeat domain-containing protein 29</fullName>
    </recommendedName>
</protein>
<reference evidence="4" key="1">
    <citation type="submission" date="2022-03" db="EMBL/GenBank/DDBJ databases">
        <authorList>
            <person name="Sayadi A."/>
        </authorList>
    </citation>
    <scope>NUCLEOTIDE SEQUENCE</scope>
</reference>
<dbReference type="InterPro" id="IPR002110">
    <property type="entry name" value="Ankyrin_rpt"/>
</dbReference>
<accession>A0A9P0PP72</accession>
<dbReference type="OrthoDB" id="21416at2759"/>
<dbReference type="PANTHER" id="PTHR24161:SF117">
    <property type="entry name" value="ZU5 DOMAIN-CONTAINING PROTEIN"/>
    <property type="match status" value="1"/>
</dbReference>
<dbReference type="InterPro" id="IPR036770">
    <property type="entry name" value="Ankyrin_rpt-contain_sf"/>
</dbReference>
<feature type="repeat" description="ANK" evidence="3">
    <location>
        <begin position="16"/>
        <end position="48"/>
    </location>
</feature>
<sequence>MIQIQLSQNCLSGSEDGGSPLFVACQCGHMEIVKELIKRGAKVNSHMKDKATPLFIAAQNGHYKILVYLLAQGAEPDFRRTDGATPLWIAAQMGHDHIVAQLLKAGAFVDASRHDGATPLFKAAHKGHSAVVGELLKYKPSLEILTNGESALHAAAFSGSLTVCKQLIGAGADPNLKNQEGYTPADLAQKQKHNAVYEYLGSFAGHRNKN</sequence>
<dbReference type="SMART" id="SM00248">
    <property type="entry name" value="ANK"/>
    <property type="match status" value="5"/>
</dbReference>
<evidence type="ECO:0000313" key="5">
    <source>
        <dbReference type="Proteomes" id="UP001152888"/>
    </source>
</evidence>
<evidence type="ECO:0000256" key="3">
    <source>
        <dbReference type="PROSITE-ProRule" id="PRU00023"/>
    </source>
</evidence>
<feature type="repeat" description="ANK" evidence="3">
    <location>
        <begin position="147"/>
        <end position="179"/>
    </location>
</feature>
<evidence type="ECO:0000256" key="1">
    <source>
        <dbReference type="ARBA" id="ARBA00022737"/>
    </source>
</evidence>